<dbReference type="Proteomes" id="UP001295684">
    <property type="component" value="Unassembled WGS sequence"/>
</dbReference>
<evidence type="ECO:0000313" key="3">
    <source>
        <dbReference type="EMBL" id="CAI2370104.1"/>
    </source>
</evidence>
<evidence type="ECO:0000256" key="2">
    <source>
        <dbReference type="SAM" id="MobiDB-lite"/>
    </source>
</evidence>
<keyword evidence="1" id="KW-0175">Coiled coil</keyword>
<dbReference type="AlphaFoldDB" id="A0AAD1XBE7"/>
<feature type="region of interest" description="Disordered" evidence="2">
    <location>
        <begin position="1"/>
        <end position="23"/>
    </location>
</feature>
<sequence>MEIDSARKDKKRSKTTKKSDTTVVATRNNEYNSAFPELNKSMITMEDQMKHINKKIYKILNRRKDEFDHAKSLERRKHLNKEAYQLLQNNTRQEEVKLRKKYKTLISNQLCELHNSPKEENRIIEEKMQMLKERALQRAIQVNLEIKKNSDWTMPKLVQNVLNRKERIKEEKQKELDQIKAAKDLRHQLAHRNVLSNMGQWFTKNLSVFTNKGKLKSKQKSIKEDKIEEEIQYEKIYSKMIPTFNMPDYARDKDKSFQRVHLGRAFMIDQAIFRELKKHGKNNSVITSPSNSLAPLKSKKNTARDDLEKGKFNLRDLPKLRMTCLEKLKVKAPKLFEEE</sequence>
<proteinExistence type="predicted"/>
<protein>
    <submittedName>
        <fullName evidence="3">Uncharacterized protein</fullName>
    </submittedName>
</protein>
<comment type="caution">
    <text evidence="3">The sequence shown here is derived from an EMBL/GenBank/DDBJ whole genome shotgun (WGS) entry which is preliminary data.</text>
</comment>
<reference evidence="3" key="1">
    <citation type="submission" date="2023-07" db="EMBL/GenBank/DDBJ databases">
        <authorList>
            <consortium name="AG Swart"/>
            <person name="Singh M."/>
            <person name="Singh A."/>
            <person name="Seah K."/>
            <person name="Emmerich C."/>
        </authorList>
    </citation>
    <scope>NUCLEOTIDE SEQUENCE</scope>
    <source>
        <strain evidence="3">DP1</strain>
    </source>
</reference>
<keyword evidence="4" id="KW-1185">Reference proteome</keyword>
<feature type="compositionally biased region" description="Polar residues" evidence="2">
    <location>
        <begin position="283"/>
        <end position="293"/>
    </location>
</feature>
<gene>
    <name evidence="3" type="ORF">ECRASSUSDP1_LOCUS11412</name>
</gene>
<organism evidence="3 4">
    <name type="scientific">Euplotes crassus</name>
    <dbReference type="NCBI Taxonomy" id="5936"/>
    <lineage>
        <taxon>Eukaryota</taxon>
        <taxon>Sar</taxon>
        <taxon>Alveolata</taxon>
        <taxon>Ciliophora</taxon>
        <taxon>Intramacronucleata</taxon>
        <taxon>Spirotrichea</taxon>
        <taxon>Hypotrichia</taxon>
        <taxon>Euplotida</taxon>
        <taxon>Euplotidae</taxon>
        <taxon>Moneuplotes</taxon>
    </lineage>
</organism>
<name>A0AAD1XBE7_EUPCR</name>
<evidence type="ECO:0000313" key="4">
    <source>
        <dbReference type="Proteomes" id="UP001295684"/>
    </source>
</evidence>
<accession>A0AAD1XBE7</accession>
<feature type="coiled-coil region" evidence="1">
    <location>
        <begin position="158"/>
        <end position="185"/>
    </location>
</feature>
<evidence type="ECO:0000256" key="1">
    <source>
        <dbReference type="SAM" id="Coils"/>
    </source>
</evidence>
<dbReference type="EMBL" id="CAMPGE010011268">
    <property type="protein sequence ID" value="CAI2370104.1"/>
    <property type="molecule type" value="Genomic_DNA"/>
</dbReference>
<feature type="region of interest" description="Disordered" evidence="2">
    <location>
        <begin position="283"/>
        <end position="305"/>
    </location>
</feature>